<accession>A0A672J6D0</accession>
<sequence>MDSRSILISGGRPKIYQLKPRKEKIGTVTRMTVGEKNQDRPNKTILLVGETGTGKSSLIDALFNHMMGVTWEDEVWFQLVEEEKNSDQTESQTSDVVVYQIFGYEGNAPPFSLTIIDTPGFGDIRGIERDAMISERLLDVFRAEDGVRSVHAVGLVLKSSENRLSDRLLYVFNSVMSLFGKGMERNIVALMTHSDGLTPQNALKALNKAKIKFGRNKKNQPTHFLFNNLQKKERTEEEEFILETPWKISKRGMNQFTAFLDEVTPQTLDETIRVLNERARLAACIKNLQERIHLIELKRREIQQKQEAVRECQGMMRENKNYSGHVEVSYKIKKELSDGGWGFLKYSGAVCCTSCEENCHYPCSVSWAAGFCEVMKLGRCTVCSGKCLLHYSQDGGGGGGGGGSNSGVPDSSPIMTVRIRTWTTTMTFGLSPFLL</sequence>
<dbReference type="AlphaFoldDB" id="A0A672J6D0"/>
<name>A0A672J6D0_SALFA</name>
<proteinExistence type="inferred from homology"/>
<protein>
    <recommendedName>
        <fullName evidence="3">AIG1-type G domain-containing protein</fullName>
    </recommendedName>
</protein>
<dbReference type="Ensembl" id="ENSSFAT00005050241.1">
    <property type="protein sequence ID" value="ENSSFAP00005048625.1"/>
    <property type="gene ID" value="ENSSFAG00005023601.1"/>
</dbReference>
<evidence type="ECO:0000313" key="4">
    <source>
        <dbReference type="Ensembl" id="ENSSFAP00005048625.1"/>
    </source>
</evidence>
<evidence type="ECO:0000313" key="5">
    <source>
        <dbReference type="Proteomes" id="UP000472267"/>
    </source>
</evidence>
<keyword evidence="5" id="KW-1185">Reference proteome</keyword>
<evidence type="ECO:0000259" key="3">
    <source>
        <dbReference type="Pfam" id="PF04548"/>
    </source>
</evidence>
<dbReference type="InterPro" id="IPR025662">
    <property type="entry name" value="Sigma_54_int_dom_ATP-bd_1"/>
</dbReference>
<dbReference type="PANTHER" id="PTHR32046:SF11">
    <property type="entry name" value="IMMUNE-ASSOCIATED NUCLEOTIDE-BINDING PROTEIN 10-LIKE"/>
    <property type="match status" value="1"/>
</dbReference>
<dbReference type="OMA" id="RECHIRA"/>
<dbReference type="InterPro" id="IPR027417">
    <property type="entry name" value="P-loop_NTPase"/>
</dbReference>
<dbReference type="InterPro" id="IPR006703">
    <property type="entry name" value="G_AIG1"/>
</dbReference>
<dbReference type="Pfam" id="PF04548">
    <property type="entry name" value="AIG1"/>
    <property type="match status" value="1"/>
</dbReference>
<dbReference type="PANTHER" id="PTHR32046">
    <property type="entry name" value="G DOMAIN-CONTAINING PROTEIN"/>
    <property type="match status" value="1"/>
</dbReference>
<evidence type="ECO:0000256" key="2">
    <source>
        <dbReference type="ARBA" id="ARBA00022741"/>
    </source>
</evidence>
<dbReference type="Proteomes" id="UP000472267">
    <property type="component" value="Unassembled WGS sequence"/>
</dbReference>
<reference evidence="4" key="1">
    <citation type="submission" date="2025-08" db="UniProtKB">
        <authorList>
            <consortium name="Ensembl"/>
        </authorList>
    </citation>
    <scope>IDENTIFICATION</scope>
</reference>
<dbReference type="FunCoup" id="A0A672J6D0">
    <property type="interactions" value="24"/>
</dbReference>
<organism evidence="4 5">
    <name type="scientific">Salarias fasciatus</name>
    <name type="common">Jewelled blenny</name>
    <name type="synonym">Blennius fasciatus</name>
    <dbReference type="NCBI Taxonomy" id="181472"/>
    <lineage>
        <taxon>Eukaryota</taxon>
        <taxon>Metazoa</taxon>
        <taxon>Chordata</taxon>
        <taxon>Craniata</taxon>
        <taxon>Vertebrata</taxon>
        <taxon>Euteleostomi</taxon>
        <taxon>Actinopterygii</taxon>
        <taxon>Neopterygii</taxon>
        <taxon>Teleostei</taxon>
        <taxon>Neoteleostei</taxon>
        <taxon>Acanthomorphata</taxon>
        <taxon>Ovalentaria</taxon>
        <taxon>Blenniimorphae</taxon>
        <taxon>Blenniiformes</taxon>
        <taxon>Blennioidei</taxon>
        <taxon>Blenniidae</taxon>
        <taxon>Salariinae</taxon>
        <taxon>Salarias</taxon>
    </lineage>
</organism>
<keyword evidence="2" id="KW-0547">Nucleotide-binding</keyword>
<dbReference type="Gene3D" id="3.40.50.300">
    <property type="entry name" value="P-loop containing nucleotide triphosphate hydrolases"/>
    <property type="match status" value="1"/>
</dbReference>
<comment type="similarity">
    <text evidence="1">Belongs to the TRAFAC class TrmE-Era-EngA-EngB-Septin-like GTPase superfamily. AIG1/Toc34/Toc159-like paraseptin GTPase family. IAN subfamily.</text>
</comment>
<dbReference type="SUPFAM" id="SSF52540">
    <property type="entry name" value="P-loop containing nucleoside triphosphate hydrolases"/>
    <property type="match status" value="1"/>
</dbReference>
<evidence type="ECO:0000256" key="1">
    <source>
        <dbReference type="ARBA" id="ARBA00008535"/>
    </source>
</evidence>
<dbReference type="PROSITE" id="PS00675">
    <property type="entry name" value="SIGMA54_INTERACT_1"/>
    <property type="match status" value="1"/>
</dbReference>
<dbReference type="InParanoid" id="A0A672J6D0"/>
<reference evidence="4" key="2">
    <citation type="submission" date="2025-09" db="UniProtKB">
        <authorList>
            <consortium name="Ensembl"/>
        </authorList>
    </citation>
    <scope>IDENTIFICATION</scope>
</reference>
<feature type="domain" description="AIG1-type G" evidence="3">
    <location>
        <begin position="43"/>
        <end position="233"/>
    </location>
</feature>
<dbReference type="GO" id="GO:0005525">
    <property type="term" value="F:GTP binding"/>
    <property type="evidence" value="ECO:0007669"/>
    <property type="project" value="InterPro"/>
</dbReference>